<keyword evidence="1 3" id="KW-0315">Glutamine amidotransferase</keyword>
<dbReference type="KEGG" id="scn:Solca_0917"/>
<keyword evidence="4" id="KW-1185">Reference proteome</keyword>
<gene>
    <name evidence="3" type="ordered locus">Solca_0917</name>
</gene>
<dbReference type="PROSITE" id="PS51278">
    <property type="entry name" value="GATASE_TYPE_2"/>
    <property type="match status" value="1"/>
</dbReference>
<evidence type="ECO:0000256" key="1">
    <source>
        <dbReference type="ARBA" id="ARBA00022962"/>
    </source>
</evidence>
<dbReference type="InterPro" id="IPR017932">
    <property type="entry name" value="GATase_2_dom"/>
</dbReference>
<reference evidence="3" key="1">
    <citation type="submission" date="2012-02" db="EMBL/GenBank/DDBJ databases">
        <title>The complete genome of Solitalea canadensis DSM 3403.</title>
        <authorList>
            <consortium name="US DOE Joint Genome Institute (JGI-PGF)"/>
            <person name="Lucas S."/>
            <person name="Copeland A."/>
            <person name="Lapidus A."/>
            <person name="Glavina del Rio T."/>
            <person name="Dalin E."/>
            <person name="Tice H."/>
            <person name="Bruce D."/>
            <person name="Goodwin L."/>
            <person name="Pitluck S."/>
            <person name="Peters L."/>
            <person name="Ovchinnikova G."/>
            <person name="Lu M."/>
            <person name="Kyrpides N."/>
            <person name="Mavromatis K."/>
            <person name="Ivanova N."/>
            <person name="Brettin T."/>
            <person name="Detter J.C."/>
            <person name="Han C."/>
            <person name="Larimer F."/>
            <person name="Land M."/>
            <person name="Hauser L."/>
            <person name="Markowitz V."/>
            <person name="Cheng J.-F."/>
            <person name="Hugenholtz P."/>
            <person name="Woyke T."/>
            <person name="Wu D."/>
            <person name="Spring S."/>
            <person name="Schroeder M."/>
            <person name="Kopitz M."/>
            <person name="Brambilla E."/>
            <person name="Klenk H.-P."/>
            <person name="Eisen J.A."/>
        </authorList>
    </citation>
    <scope>NUCLEOTIDE SEQUENCE</scope>
    <source>
        <strain evidence="3">DSM 3403</strain>
    </source>
</reference>
<dbReference type="GO" id="GO:0016740">
    <property type="term" value="F:transferase activity"/>
    <property type="evidence" value="ECO:0007669"/>
    <property type="project" value="UniProtKB-KW"/>
</dbReference>
<dbReference type="SUPFAM" id="SSF56235">
    <property type="entry name" value="N-terminal nucleophile aminohydrolases (Ntn hydrolases)"/>
    <property type="match status" value="1"/>
</dbReference>
<dbReference type="PANTHER" id="PTHR42824">
    <property type="entry name" value="GLUTAMINE AMIDOTRANSFERASE"/>
    <property type="match status" value="1"/>
</dbReference>
<dbReference type="Pfam" id="PF13230">
    <property type="entry name" value="GATase_4"/>
    <property type="match status" value="1"/>
</dbReference>
<dbReference type="AlphaFoldDB" id="H8KV32"/>
<feature type="domain" description="Glutamine amidotransferase type-2" evidence="2">
    <location>
        <begin position="1"/>
        <end position="249"/>
    </location>
</feature>
<dbReference type="Proteomes" id="UP000007590">
    <property type="component" value="Chromosome"/>
</dbReference>
<dbReference type="RefSeq" id="WP_014679260.1">
    <property type="nucleotide sequence ID" value="NC_017770.1"/>
</dbReference>
<protein>
    <submittedName>
        <fullName evidence="3">Putative glutamine amidotransferase</fullName>
    </submittedName>
</protein>
<evidence type="ECO:0000313" key="4">
    <source>
        <dbReference type="Proteomes" id="UP000007590"/>
    </source>
</evidence>
<name>H8KV32_SOLCM</name>
<evidence type="ECO:0000259" key="2">
    <source>
        <dbReference type="PROSITE" id="PS51278"/>
    </source>
</evidence>
<organism evidence="3 4">
    <name type="scientific">Solitalea canadensis (strain ATCC 29591 / DSM 3403 / JCM 21819 / LMG 8368 / NBRC 15130 / NCIMB 12057 / USAM 9D)</name>
    <name type="common">Flexibacter canadensis</name>
    <dbReference type="NCBI Taxonomy" id="929556"/>
    <lineage>
        <taxon>Bacteria</taxon>
        <taxon>Pseudomonadati</taxon>
        <taxon>Bacteroidota</taxon>
        <taxon>Sphingobacteriia</taxon>
        <taxon>Sphingobacteriales</taxon>
        <taxon>Sphingobacteriaceae</taxon>
        <taxon>Solitalea</taxon>
    </lineage>
</organism>
<keyword evidence="3" id="KW-0808">Transferase</keyword>
<dbReference type="EMBL" id="CP003349">
    <property type="protein sequence ID" value="AFD06032.1"/>
    <property type="molecule type" value="Genomic_DNA"/>
</dbReference>
<evidence type="ECO:0000313" key="3">
    <source>
        <dbReference type="EMBL" id="AFD06032.1"/>
    </source>
</evidence>
<dbReference type="HOGENOM" id="CLU_1115186_0_0_10"/>
<dbReference type="InterPro" id="IPR026869">
    <property type="entry name" value="EgtC-like"/>
</dbReference>
<accession>H8KV32</accession>
<dbReference type="PANTHER" id="PTHR42824:SF1">
    <property type="entry name" value="GLUTAMINE AMIDOTRANSFERASE YAFJ-RELATED"/>
    <property type="match status" value="1"/>
</dbReference>
<dbReference type="eggNOG" id="COG0121">
    <property type="taxonomic scope" value="Bacteria"/>
</dbReference>
<dbReference type="InterPro" id="IPR029055">
    <property type="entry name" value="Ntn_hydrolases_N"/>
</dbReference>
<sequence length="249" mass="29006">MLAKISVYPTTIVEEMLLCPTSLHYLSSQGRMPEDPETRGPHNDGCGIAYVNNKSIEIHKRDREHIWDNSYRLIIENVKSNLFIAHNRKATKDLEVNKDRSHPFYYQHFAFCHNGSVYSYMDEAQDKGLTDTEIFLHQLIDKSKNASPETIFTALSEIANTTNYSSLTAFLMGNDELFAWRIFNDKNHEKALRFEDYYTLWLKKTKDSVVIASEPLDHSDWEKLPNFSFLHFKPDGDSIHQFRKKIIGH</sequence>
<dbReference type="Gene3D" id="3.60.20.10">
    <property type="entry name" value="Glutamine Phosphoribosylpyrophosphate, subunit 1, domain 1"/>
    <property type="match status" value="1"/>
</dbReference>
<dbReference type="OrthoDB" id="321954at2"/>
<proteinExistence type="predicted"/>